<evidence type="ECO:0000256" key="1">
    <source>
        <dbReference type="SAM" id="MobiDB-lite"/>
    </source>
</evidence>
<sequence length="114" mass="12837">MLGKQRSQTNQSICYDVNRIIEWQQLIESLVKSIPLEATIEHYTSIPVRGTTQAEDSIIEMEESTINLQHFFTILVGSHKLADKNVQEVEGTSNFNNSAIAKHEGKPRKGLNQA</sequence>
<dbReference type="EMBL" id="BLAL01000266">
    <property type="protein sequence ID" value="GES98308.1"/>
    <property type="molecule type" value="Genomic_DNA"/>
</dbReference>
<reference evidence="2" key="1">
    <citation type="submission" date="2019-10" db="EMBL/GenBank/DDBJ databases">
        <title>Conservation and host-specific expression of non-tandemly repeated heterogenous ribosome RNA gene in arbuscular mycorrhizal fungi.</title>
        <authorList>
            <person name="Maeda T."/>
            <person name="Kobayashi Y."/>
            <person name="Nakagawa T."/>
            <person name="Ezawa T."/>
            <person name="Yamaguchi K."/>
            <person name="Bino T."/>
            <person name="Nishimoto Y."/>
            <person name="Shigenobu S."/>
            <person name="Kawaguchi M."/>
        </authorList>
    </citation>
    <scope>NUCLEOTIDE SEQUENCE</scope>
    <source>
        <strain evidence="2">HR1</strain>
    </source>
</reference>
<evidence type="ECO:0000313" key="2">
    <source>
        <dbReference type="EMBL" id="GES98308.1"/>
    </source>
</evidence>
<dbReference type="AlphaFoldDB" id="A0A8H3M8A8"/>
<feature type="region of interest" description="Disordered" evidence="1">
    <location>
        <begin position="92"/>
        <end position="114"/>
    </location>
</feature>
<comment type="caution">
    <text evidence="2">The sequence shown here is derived from an EMBL/GenBank/DDBJ whole genome shotgun (WGS) entry which is preliminary data.</text>
</comment>
<proteinExistence type="predicted"/>
<name>A0A8H3M8A8_9GLOM</name>
<accession>A0A8H3M8A8</accession>
<organism evidence="2 3">
    <name type="scientific">Rhizophagus clarus</name>
    <dbReference type="NCBI Taxonomy" id="94130"/>
    <lineage>
        <taxon>Eukaryota</taxon>
        <taxon>Fungi</taxon>
        <taxon>Fungi incertae sedis</taxon>
        <taxon>Mucoromycota</taxon>
        <taxon>Glomeromycotina</taxon>
        <taxon>Glomeromycetes</taxon>
        <taxon>Glomerales</taxon>
        <taxon>Glomeraceae</taxon>
        <taxon>Rhizophagus</taxon>
    </lineage>
</organism>
<dbReference type="Proteomes" id="UP000615446">
    <property type="component" value="Unassembled WGS sequence"/>
</dbReference>
<feature type="compositionally biased region" description="Basic residues" evidence="1">
    <location>
        <begin position="105"/>
        <end position="114"/>
    </location>
</feature>
<protein>
    <submittedName>
        <fullName evidence="2">Uncharacterized protein</fullName>
    </submittedName>
</protein>
<evidence type="ECO:0000313" key="3">
    <source>
        <dbReference type="Proteomes" id="UP000615446"/>
    </source>
</evidence>
<gene>
    <name evidence="2" type="ORF">RCL2_002486300</name>
</gene>